<evidence type="ECO:0000313" key="2">
    <source>
        <dbReference type="EMBL" id="GAA4398029.1"/>
    </source>
</evidence>
<dbReference type="InterPro" id="IPR008523">
    <property type="entry name" value="DUF805"/>
</dbReference>
<dbReference type="PANTHER" id="PTHR34980">
    <property type="entry name" value="INNER MEMBRANE PROTEIN-RELATED-RELATED"/>
    <property type="match status" value="1"/>
</dbReference>
<dbReference type="EMBL" id="BAABHB010000001">
    <property type="protein sequence ID" value="GAA4398029.1"/>
    <property type="molecule type" value="Genomic_DNA"/>
</dbReference>
<keyword evidence="1" id="KW-0472">Membrane</keyword>
<comment type="caution">
    <text evidence="2">The sequence shown here is derived from an EMBL/GenBank/DDBJ whole genome shotgun (WGS) entry which is preliminary data.</text>
</comment>
<protein>
    <submittedName>
        <fullName evidence="2">DUF805 domain-containing protein</fullName>
    </submittedName>
</protein>
<reference evidence="3" key="1">
    <citation type="journal article" date="2019" name="Int. J. Syst. Evol. Microbiol.">
        <title>The Global Catalogue of Microorganisms (GCM) 10K type strain sequencing project: providing services to taxonomists for standard genome sequencing and annotation.</title>
        <authorList>
            <consortium name="The Broad Institute Genomics Platform"/>
            <consortium name="The Broad Institute Genome Sequencing Center for Infectious Disease"/>
            <person name="Wu L."/>
            <person name="Ma J."/>
        </authorList>
    </citation>
    <scope>NUCLEOTIDE SEQUENCE [LARGE SCALE GENOMIC DNA]</scope>
    <source>
        <strain evidence="3">JCM 17925</strain>
    </source>
</reference>
<feature type="transmembrane region" description="Helical" evidence="1">
    <location>
        <begin position="65"/>
        <end position="83"/>
    </location>
</feature>
<sequence length="123" mass="13761">MENDHQHARPWGSVAVNYYLTVLKKNADFNGCACRSQYWYFVLVNFGVSFTLGFIEGLLFDSAGILSLLYTLAILVPYVAVCIRRMHDVGKSGWYALIPLYNLILAVTEGAKGTNEYGADLKK</sequence>
<dbReference type="Proteomes" id="UP001500936">
    <property type="component" value="Unassembled WGS sequence"/>
</dbReference>
<organism evidence="2 3">
    <name type="scientific">Nibrella viscosa</name>
    <dbReference type="NCBI Taxonomy" id="1084524"/>
    <lineage>
        <taxon>Bacteria</taxon>
        <taxon>Pseudomonadati</taxon>
        <taxon>Bacteroidota</taxon>
        <taxon>Cytophagia</taxon>
        <taxon>Cytophagales</taxon>
        <taxon>Spirosomataceae</taxon>
        <taxon>Nibrella</taxon>
    </lineage>
</organism>
<proteinExistence type="predicted"/>
<name>A0ABP8JYV3_9BACT</name>
<accession>A0ABP8JYV3</accession>
<evidence type="ECO:0000313" key="3">
    <source>
        <dbReference type="Proteomes" id="UP001500936"/>
    </source>
</evidence>
<dbReference type="PANTHER" id="PTHR34980:SF2">
    <property type="entry name" value="INNER MEMBRANE PROTEIN YHAH-RELATED"/>
    <property type="match status" value="1"/>
</dbReference>
<dbReference type="RefSeq" id="WP_345264213.1">
    <property type="nucleotide sequence ID" value="NZ_BAABHB010000001.1"/>
</dbReference>
<keyword evidence="1" id="KW-1133">Transmembrane helix</keyword>
<keyword evidence="1" id="KW-0812">Transmembrane</keyword>
<gene>
    <name evidence="2" type="ORF">GCM10023187_08120</name>
</gene>
<dbReference type="Pfam" id="PF05656">
    <property type="entry name" value="DUF805"/>
    <property type="match status" value="1"/>
</dbReference>
<evidence type="ECO:0000256" key="1">
    <source>
        <dbReference type="SAM" id="Phobius"/>
    </source>
</evidence>
<keyword evidence="3" id="KW-1185">Reference proteome</keyword>
<feature type="transmembrane region" description="Helical" evidence="1">
    <location>
        <begin position="38"/>
        <end position="59"/>
    </location>
</feature>